<dbReference type="Pfam" id="PF13185">
    <property type="entry name" value="GAF_2"/>
    <property type="match status" value="1"/>
</dbReference>
<proteinExistence type="predicted"/>
<dbReference type="AlphaFoldDB" id="A0A4V3V0F4"/>
<comment type="caution">
    <text evidence="2">The sequence shown here is derived from an EMBL/GenBank/DDBJ whole genome shotgun (WGS) entry which is preliminary data.</text>
</comment>
<evidence type="ECO:0000313" key="3">
    <source>
        <dbReference type="Proteomes" id="UP000309450"/>
    </source>
</evidence>
<evidence type="ECO:0000313" key="2">
    <source>
        <dbReference type="EMBL" id="THD83732.1"/>
    </source>
</evidence>
<dbReference type="OrthoDB" id="7066078at2"/>
<accession>A0A4V3V0F4</accession>
<name>A0A4V3V0F4_9RHOB</name>
<dbReference type="RefSeq" id="WP_136394625.1">
    <property type="nucleotide sequence ID" value="NZ_SSND01000002.1"/>
</dbReference>
<dbReference type="Proteomes" id="UP000309450">
    <property type="component" value="Unassembled WGS sequence"/>
</dbReference>
<feature type="domain" description="GAF" evidence="1">
    <location>
        <begin position="20"/>
        <end position="129"/>
    </location>
</feature>
<dbReference type="InterPro" id="IPR029016">
    <property type="entry name" value="GAF-like_dom_sf"/>
</dbReference>
<dbReference type="SUPFAM" id="SSF55781">
    <property type="entry name" value="GAF domain-like"/>
    <property type="match status" value="1"/>
</dbReference>
<gene>
    <name evidence="2" type="ORF">E7811_10750</name>
</gene>
<reference evidence="2 3" key="1">
    <citation type="submission" date="2019-04" db="EMBL/GenBank/DDBJ databases">
        <title>Draft genome sequence of Gemmobacter aestuarii sp. nov.</title>
        <authorList>
            <person name="Hameed A."/>
            <person name="Lin S.-Y."/>
            <person name="Shahina M."/>
            <person name="Lai W.-A."/>
            <person name="Young C.-C."/>
        </authorList>
    </citation>
    <scope>NUCLEOTIDE SEQUENCE [LARGE SCALE GENOMIC DNA]</scope>
    <source>
        <strain evidence="2 3">CC-PW-75</strain>
    </source>
</reference>
<evidence type="ECO:0000259" key="1">
    <source>
        <dbReference type="Pfam" id="PF13185"/>
    </source>
</evidence>
<dbReference type="InterPro" id="IPR003018">
    <property type="entry name" value="GAF"/>
</dbReference>
<organism evidence="2 3">
    <name type="scientific">Aliigemmobacter aestuarii</name>
    <dbReference type="NCBI Taxonomy" id="1445661"/>
    <lineage>
        <taxon>Bacteria</taxon>
        <taxon>Pseudomonadati</taxon>
        <taxon>Pseudomonadota</taxon>
        <taxon>Alphaproteobacteria</taxon>
        <taxon>Rhodobacterales</taxon>
        <taxon>Paracoccaceae</taxon>
        <taxon>Aliigemmobacter</taxon>
    </lineage>
</organism>
<protein>
    <submittedName>
        <fullName evidence="2">GAF domain-containing protein</fullName>
    </submittedName>
</protein>
<dbReference type="EMBL" id="SSND01000002">
    <property type="protein sequence ID" value="THD83732.1"/>
    <property type="molecule type" value="Genomic_DNA"/>
</dbReference>
<keyword evidence="3" id="KW-1185">Reference proteome</keyword>
<dbReference type="Gene3D" id="3.30.450.40">
    <property type="match status" value="1"/>
</dbReference>
<sequence>MTDPAIVFADLHAAMGGRLFTITVQDDAAGVVRRAWSSAPEAYPVSGTKPLQHDRWSLQVLVQGESFVANTTAEFADVFPDHELINSLGCHSAMNIPVFDGDRVLGTINILDAEGFFTEERVLAFETLALGAHDRLVAAMRAVDLSVG</sequence>